<dbReference type="EMBL" id="WMBA01000070">
    <property type="protein sequence ID" value="MTD58522.1"/>
    <property type="molecule type" value="Genomic_DNA"/>
</dbReference>
<dbReference type="PANTHER" id="PTHR10091">
    <property type="entry name" value="ALDOSE-1-EPIMERASE"/>
    <property type="match status" value="1"/>
</dbReference>
<keyword evidence="4 5" id="KW-0119">Carbohydrate metabolism</keyword>
<feature type="binding site" evidence="8">
    <location>
        <begin position="76"/>
        <end position="77"/>
    </location>
    <ligand>
        <name>beta-D-galactose</name>
        <dbReference type="ChEBI" id="CHEBI:27667"/>
    </ligand>
</feature>
<dbReference type="SUPFAM" id="SSF74650">
    <property type="entry name" value="Galactose mutarotase-like"/>
    <property type="match status" value="1"/>
</dbReference>
<evidence type="ECO:0000313" key="9">
    <source>
        <dbReference type="EMBL" id="MTD58522.1"/>
    </source>
</evidence>
<dbReference type="InterPro" id="IPR014718">
    <property type="entry name" value="GH-type_carb-bd"/>
</dbReference>
<dbReference type="CDD" id="cd09019">
    <property type="entry name" value="galactose_mutarotase_like"/>
    <property type="match status" value="1"/>
</dbReference>
<feature type="active site" description="Proton donor" evidence="6">
    <location>
        <position position="173"/>
    </location>
</feature>
<dbReference type="PANTHER" id="PTHR10091:SF0">
    <property type="entry name" value="GALACTOSE MUTAROTASE"/>
    <property type="match status" value="1"/>
</dbReference>
<evidence type="ECO:0000313" key="10">
    <source>
        <dbReference type="Proteomes" id="UP000440096"/>
    </source>
</evidence>
<keyword evidence="3 5" id="KW-0413">Isomerase</keyword>
<dbReference type="GO" id="GO:0033499">
    <property type="term" value="P:galactose catabolic process via UDP-galactose, Leloir pathway"/>
    <property type="evidence" value="ECO:0007669"/>
    <property type="project" value="TreeGrafter"/>
</dbReference>
<comment type="caution">
    <text evidence="9">The sequence shown here is derived from an EMBL/GenBank/DDBJ whole genome shotgun (WGS) entry which is preliminary data.</text>
</comment>
<evidence type="ECO:0000256" key="2">
    <source>
        <dbReference type="ARBA" id="ARBA00006206"/>
    </source>
</evidence>
<dbReference type="GO" id="GO:0030246">
    <property type="term" value="F:carbohydrate binding"/>
    <property type="evidence" value="ECO:0007669"/>
    <property type="project" value="InterPro"/>
</dbReference>
<comment type="pathway">
    <text evidence="1 5">Carbohydrate metabolism; hexose metabolism.</text>
</comment>
<evidence type="ECO:0000256" key="5">
    <source>
        <dbReference type="PIRNR" id="PIRNR005096"/>
    </source>
</evidence>
<dbReference type="Proteomes" id="UP000440096">
    <property type="component" value="Unassembled WGS sequence"/>
</dbReference>
<evidence type="ECO:0000256" key="4">
    <source>
        <dbReference type="ARBA" id="ARBA00023277"/>
    </source>
</evidence>
<dbReference type="InterPro" id="IPR008183">
    <property type="entry name" value="Aldose_1/G6P_1-epimerase"/>
</dbReference>
<dbReference type="NCBIfam" id="NF008277">
    <property type="entry name" value="PRK11055.1"/>
    <property type="match status" value="1"/>
</dbReference>
<evidence type="ECO:0000256" key="3">
    <source>
        <dbReference type="ARBA" id="ARBA00023235"/>
    </source>
</evidence>
<accession>A0A6N7Z9W4</accession>
<evidence type="ECO:0000256" key="1">
    <source>
        <dbReference type="ARBA" id="ARBA00005028"/>
    </source>
</evidence>
<proteinExistence type="inferred from homology"/>
<feature type="active site" description="Proton acceptor" evidence="6">
    <location>
        <position position="313"/>
    </location>
</feature>
<sequence length="348" mass="38313">MIEHRTESFDGTDVDLVTIHNGPWKAVVTNLGARLTELHVPGRNGETADVVLQRPTLKEMAHDDNYFGATAGRYANRIRNGRFTLDGAEVRLGINEGQNHLHGGITGFDRFRWQTHVDHQMDSVRFSRISPDGEEGFPGNLDTRVTYTLAPPALLIEIRATADASTIANIVNHAYFNLGGHDSGTVLDHVVRMRSSFYTPVDDELLATGEVRTVEATPFDFRTATPIGARLDQIHNGAAGRQTDRSAGYDHNFVLDGTGMREVFEATDPASGRRLILSTDQPGLQFYTGGYLHGVTAKPPLEAYPAHAGFTLETQTFPDSPNFAHFPSPRLDPGQTYQNSIRLEFATV</sequence>
<dbReference type="OrthoDB" id="9779408at2"/>
<dbReference type="PIRSF" id="PIRSF005096">
    <property type="entry name" value="GALM"/>
    <property type="match status" value="1"/>
</dbReference>
<dbReference type="RefSeq" id="WP_154760603.1">
    <property type="nucleotide sequence ID" value="NZ_WMBA01000070.1"/>
</dbReference>
<gene>
    <name evidence="9" type="ORF">GKO32_31775</name>
</gene>
<dbReference type="EC" id="5.1.3.3" evidence="5"/>
<keyword evidence="10" id="KW-1185">Reference proteome</keyword>
<feature type="binding site" evidence="8">
    <location>
        <begin position="173"/>
        <end position="175"/>
    </location>
    <ligand>
        <name>beta-D-galactose</name>
        <dbReference type="ChEBI" id="CHEBI:27667"/>
    </ligand>
</feature>
<feature type="binding site" evidence="7">
    <location>
        <position position="250"/>
    </location>
    <ligand>
        <name>beta-D-galactose</name>
        <dbReference type="ChEBI" id="CHEBI:27667"/>
    </ligand>
</feature>
<dbReference type="Gene3D" id="2.70.98.10">
    <property type="match status" value="1"/>
</dbReference>
<comment type="catalytic activity">
    <reaction evidence="5">
        <text>alpha-D-glucose = beta-D-glucose</text>
        <dbReference type="Rhea" id="RHEA:10264"/>
        <dbReference type="ChEBI" id="CHEBI:15903"/>
        <dbReference type="ChEBI" id="CHEBI:17925"/>
        <dbReference type="EC" id="5.1.3.3"/>
    </reaction>
</comment>
<protein>
    <recommendedName>
        <fullName evidence="5">Aldose 1-epimerase</fullName>
        <ecNumber evidence="5">5.1.3.3</ecNumber>
    </recommendedName>
</protein>
<evidence type="ECO:0000256" key="8">
    <source>
        <dbReference type="PIRSR" id="PIRSR005096-3"/>
    </source>
</evidence>
<reference evidence="9 10" key="1">
    <citation type="submission" date="2019-11" db="EMBL/GenBank/DDBJ databases">
        <title>Draft genome of Amycolatopsis RM579.</title>
        <authorList>
            <person name="Duangmal K."/>
            <person name="Mingma R."/>
        </authorList>
    </citation>
    <scope>NUCLEOTIDE SEQUENCE [LARGE SCALE GENOMIC DNA]</scope>
    <source>
        <strain evidence="9 10">RM579</strain>
    </source>
</reference>
<dbReference type="InterPro" id="IPR015443">
    <property type="entry name" value="Aldose_1-epimerase"/>
</dbReference>
<dbReference type="AlphaFoldDB" id="A0A6N7Z9W4"/>
<dbReference type="GO" id="GO:0004034">
    <property type="term" value="F:aldose 1-epimerase activity"/>
    <property type="evidence" value="ECO:0007669"/>
    <property type="project" value="UniProtKB-EC"/>
</dbReference>
<dbReference type="GO" id="GO:0006006">
    <property type="term" value="P:glucose metabolic process"/>
    <property type="evidence" value="ECO:0007669"/>
    <property type="project" value="TreeGrafter"/>
</dbReference>
<dbReference type="InterPro" id="IPR011013">
    <property type="entry name" value="Gal_mutarotase_sf_dom"/>
</dbReference>
<evidence type="ECO:0000256" key="7">
    <source>
        <dbReference type="PIRSR" id="PIRSR005096-2"/>
    </source>
</evidence>
<dbReference type="InterPro" id="IPR047215">
    <property type="entry name" value="Galactose_mutarotase-like"/>
</dbReference>
<organism evidence="9 10">
    <name type="scientific">Amycolatopsis pithecellobii</name>
    <dbReference type="NCBI Taxonomy" id="664692"/>
    <lineage>
        <taxon>Bacteria</taxon>
        <taxon>Bacillati</taxon>
        <taxon>Actinomycetota</taxon>
        <taxon>Actinomycetes</taxon>
        <taxon>Pseudonocardiales</taxon>
        <taxon>Pseudonocardiaceae</taxon>
        <taxon>Amycolatopsis</taxon>
    </lineage>
</organism>
<dbReference type="UniPathway" id="UPA00242"/>
<evidence type="ECO:0000256" key="6">
    <source>
        <dbReference type="PIRSR" id="PIRSR005096-1"/>
    </source>
</evidence>
<name>A0A6N7Z9W4_9PSEU</name>
<comment type="similarity">
    <text evidence="2 5">Belongs to the aldose epimerase family.</text>
</comment>
<dbReference type="Pfam" id="PF01263">
    <property type="entry name" value="Aldose_epim"/>
    <property type="match status" value="1"/>
</dbReference>